<name>A9SXJ9_PHYPA</name>
<gene>
    <name evidence="2" type="ORF">PHYPA_016988</name>
</gene>
<reference evidence="2 4" key="2">
    <citation type="journal article" date="2018" name="Plant J.">
        <title>The Physcomitrella patens chromosome-scale assembly reveals moss genome structure and evolution.</title>
        <authorList>
            <person name="Lang D."/>
            <person name="Ullrich K.K."/>
            <person name="Murat F."/>
            <person name="Fuchs J."/>
            <person name="Jenkins J."/>
            <person name="Haas F.B."/>
            <person name="Piednoel M."/>
            <person name="Gundlach H."/>
            <person name="Van Bel M."/>
            <person name="Meyberg R."/>
            <person name="Vives C."/>
            <person name="Morata J."/>
            <person name="Symeonidi A."/>
            <person name="Hiss M."/>
            <person name="Muchero W."/>
            <person name="Kamisugi Y."/>
            <person name="Saleh O."/>
            <person name="Blanc G."/>
            <person name="Decker E.L."/>
            <person name="van Gessel N."/>
            <person name="Grimwood J."/>
            <person name="Hayes R.D."/>
            <person name="Graham S.W."/>
            <person name="Gunter L.E."/>
            <person name="McDaniel S.F."/>
            <person name="Hoernstein S.N.W."/>
            <person name="Larsson A."/>
            <person name="Li F.W."/>
            <person name="Perroud P.F."/>
            <person name="Phillips J."/>
            <person name="Ranjan P."/>
            <person name="Rokshar D.S."/>
            <person name="Rothfels C.J."/>
            <person name="Schneider L."/>
            <person name="Shu S."/>
            <person name="Stevenson D.W."/>
            <person name="Thummler F."/>
            <person name="Tillich M."/>
            <person name="Villarreal Aguilar J.C."/>
            <person name="Widiez T."/>
            <person name="Wong G.K."/>
            <person name="Wymore A."/>
            <person name="Zhang Y."/>
            <person name="Zimmer A.D."/>
            <person name="Quatrano R.S."/>
            <person name="Mayer K.F.X."/>
            <person name="Goodstein D."/>
            <person name="Casacuberta J.M."/>
            <person name="Vandepoele K."/>
            <person name="Reski R."/>
            <person name="Cuming A.C."/>
            <person name="Tuskan G.A."/>
            <person name="Maumus F."/>
            <person name="Salse J."/>
            <person name="Schmutz J."/>
            <person name="Rensing S.A."/>
        </authorList>
    </citation>
    <scope>NUCLEOTIDE SEQUENCE [LARGE SCALE GENOMIC DNA]</scope>
    <source>
        <strain evidence="3 4">cv. Gransden 2004</strain>
    </source>
</reference>
<dbReference type="Pfam" id="PF07889">
    <property type="entry name" value="DUF1664"/>
    <property type="match status" value="1"/>
</dbReference>
<evidence type="ECO:0000313" key="2">
    <source>
        <dbReference type="EMBL" id="PNR42159.1"/>
    </source>
</evidence>
<dbReference type="Proteomes" id="UP000006727">
    <property type="component" value="Chromosome 13"/>
</dbReference>
<reference evidence="2 4" key="1">
    <citation type="journal article" date="2008" name="Science">
        <title>The Physcomitrella genome reveals evolutionary insights into the conquest of land by plants.</title>
        <authorList>
            <person name="Rensing S."/>
            <person name="Lang D."/>
            <person name="Zimmer A."/>
            <person name="Terry A."/>
            <person name="Salamov A."/>
            <person name="Shapiro H."/>
            <person name="Nishiyama T."/>
            <person name="Perroud P.-F."/>
            <person name="Lindquist E."/>
            <person name="Kamisugi Y."/>
            <person name="Tanahashi T."/>
            <person name="Sakakibara K."/>
            <person name="Fujita T."/>
            <person name="Oishi K."/>
            <person name="Shin-I T."/>
            <person name="Kuroki Y."/>
            <person name="Toyoda A."/>
            <person name="Suzuki Y."/>
            <person name="Hashimoto A."/>
            <person name="Yamaguchi K."/>
            <person name="Sugano A."/>
            <person name="Kohara Y."/>
            <person name="Fujiyama A."/>
            <person name="Anterola A."/>
            <person name="Aoki S."/>
            <person name="Ashton N."/>
            <person name="Barbazuk W.B."/>
            <person name="Barker E."/>
            <person name="Bennetzen J."/>
            <person name="Bezanilla M."/>
            <person name="Blankenship R."/>
            <person name="Cho S.H."/>
            <person name="Dutcher S."/>
            <person name="Estelle M."/>
            <person name="Fawcett J.A."/>
            <person name="Gundlach H."/>
            <person name="Hanada K."/>
            <person name="Heyl A."/>
            <person name="Hicks K.A."/>
            <person name="Hugh J."/>
            <person name="Lohr M."/>
            <person name="Mayer K."/>
            <person name="Melkozernov A."/>
            <person name="Murata T."/>
            <person name="Nelson D."/>
            <person name="Pils B."/>
            <person name="Prigge M."/>
            <person name="Reiss B."/>
            <person name="Renner T."/>
            <person name="Rombauts S."/>
            <person name="Rushton P."/>
            <person name="Sanderfoot A."/>
            <person name="Schween G."/>
            <person name="Shiu S.-H."/>
            <person name="Stueber K."/>
            <person name="Theodoulou F.L."/>
            <person name="Tu H."/>
            <person name="Van de Peer Y."/>
            <person name="Verrier P.J."/>
            <person name="Waters E."/>
            <person name="Wood A."/>
            <person name="Yang L."/>
            <person name="Cove D."/>
            <person name="Cuming A."/>
            <person name="Hasebe M."/>
            <person name="Lucas S."/>
            <person name="Mishler D.B."/>
            <person name="Reski R."/>
            <person name="Grigoriev I."/>
            <person name="Quatrano R.S."/>
            <person name="Boore J.L."/>
        </authorList>
    </citation>
    <scope>NUCLEOTIDE SEQUENCE [LARGE SCALE GENOMIC DNA]</scope>
    <source>
        <strain evidence="3 4">cv. Gransden 2004</strain>
    </source>
</reference>
<accession>A9SXJ9</accession>
<proteinExistence type="predicted"/>
<dbReference type="Gramene" id="Pp3c13_4740V3.1">
    <property type="protein sequence ID" value="PAC:32932441.CDS.1"/>
    <property type="gene ID" value="Pp3c13_4740"/>
</dbReference>
<dbReference type="AlphaFoldDB" id="A9SXJ9"/>
<feature type="domain" description="DUF1664" evidence="1">
    <location>
        <begin position="1"/>
        <end position="83"/>
    </location>
</feature>
<dbReference type="InterPro" id="IPR012458">
    <property type="entry name" value="DUF1664"/>
</dbReference>
<protein>
    <recommendedName>
        <fullName evidence="1">DUF1664 domain-containing protein</fullName>
    </recommendedName>
</protein>
<reference evidence="3" key="3">
    <citation type="submission" date="2020-12" db="UniProtKB">
        <authorList>
            <consortium name="EnsemblPlants"/>
        </authorList>
    </citation>
    <scope>IDENTIFICATION</scope>
</reference>
<dbReference type="EMBL" id="ABEU02000013">
    <property type="protein sequence ID" value="PNR42159.1"/>
    <property type="molecule type" value="Genomic_DNA"/>
</dbReference>
<dbReference type="PaxDb" id="3218-PP1S133_57V6.1"/>
<dbReference type="EnsemblPlants" id="Pp3c13_4740V3.1">
    <property type="protein sequence ID" value="PAC:32932441.CDS.1"/>
    <property type="gene ID" value="Pp3c13_4740"/>
</dbReference>
<dbReference type="HOGENOM" id="CLU_2175309_0_0_1"/>
<evidence type="ECO:0000313" key="3">
    <source>
        <dbReference type="EnsemblPlants" id="PAC:32932441.CDS.1"/>
    </source>
</evidence>
<organism evidence="2">
    <name type="scientific">Physcomitrium patens</name>
    <name type="common">Spreading-leaved earth moss</name>
    <name type="synonym">Physcomitrella patens</name>
    <dbReference type="NCBI Taxonomy" id="3218"/>
    <lineage>
        <taxon>Eukaryota</taxon>
        <taxon>Viridiplantae</taxon>
        <taxon>Streptophyta</taxon>
        <taxon>Embryophyta</taxon>
        <taxon>Bryophyta</taxon>
        <taxon>Bryophytina</taxon>
        <taxon>Bryopsida</taxon>
        <taxon>Funariidae</taxon>
        <taxon>Funariales</taxon>
        <taxon>Funariaceae</taxon>
        <taxon>Physcomitrium</taxon>
    </lineage>
</organism>
<dbReference type="InParanoid" id="A9SXJ9"/>
<evidence type="ECO:0000313" key="4">
    <source>
        <dbReference type="Proteomes" id="UP000006727"/>
    </source>
</evidence>
<sequence>MVNSIAKIWQELAEVSASLSCAKDKLTSKLDEVVGNIERADKTNRAFKDGMFDTRREAERSKEKIAEVQHLVQGMQLRICEIHDLAGHTYKSGPAKEISHIEKGARVSQE</sequence>
<evidence type="ECO:0000259" key="1">
    <source>
        <dbReference type="Pfam" id="PF07889"/>
    </source>
</evidence>
<keyword evidence="4" id="KW-1185">Reference proteome</keyword>